<dbReference type="EMBL" id="LT629753">
    <property type="protein sequence ID" value="SDT16743.1"/>
    <property type="molecule type" value="Genomic_DNA"/>
</dbReference>
<gene>
    <name evidence="1" type="ORF">SAMN04490182_3492</name>
</gene>
<evidence type="ECO:0000313" key="2">
    <source>
        <dbReference type="Proteomes" id="UP000199576"/>
    </source>
</evidence>
<reference evidence="1 2" key="1">
    <citation type="submission" date="2016-10" db="EMBL/GenBank/DDBJ databases">
        <authorList>
            <person name="Varghese N."/>
            <person name="Submissions S."/>
        </authorList>
    </citation>
    <scope>NUCLEOTIDE SEQUENCE [LARGE SCALE GENOMIC DNA]</scope>
    <source>
        <strain evidence="1 2">BS2981</strain>
    </source>
</reference>
<keyword evidence="2" id="KW-1185">Reference proteome</keyword>
<organism evidence="1 2">
    <name type="scientific">Pseudomonas cedrina</name>
    <dbReference type="NCBI Taxonomy" id="651740"/>
    <lineage>
        <taxon>Bacteria</taxon>
        <taxon>Pseudomonadati</taxon>
        <taxon>Pseudomonadota</taxon>
        <taxon>Gammaproteobacteria</taxon>
        <taxon>Pseudomonadales</taxon>
        <taxon>Pseudomonadaceae</taxon>
        <taxon>Pseudomonas</taxon>
    </lineage>
</organism>
<sequence length="172" mass="18919">MVMIMKSLILRQNSKNASQLSLALFAGFIIFTQADTFAAEHTISKMKAPSPVLILSNSNIDPGVGFAVFDILYPDIPAGTLVGPKQLLEISWRTTYYPGTINEEVQLCYFLPFSSQNSCEKIYPNASGTLMLFNDQAFGHGSKVVINHKVLGGARPYARPAGVDSVSFKYRY</sequence>
<accession>A0ABY0UTV2</accession>
<protein>
    <submittedName>
        <fullName evidence="1">Uncharacterized protein</fullName>
    </submittedName>
</protein>
<name>A0ABY0UTV2_PSECE</name>
<evidence type="ECO:0000313" key="1">
    <source>
        <dbReference type="EMBL" id="SDT16743.1"/>
    </source>
</evidence>
<proteinExistence type="predicted"/>
<dbReference type="Proteomes" id="UP000199576">
    <property type="component" value="Chromosome I"/>
</dbReference>